<protein>
    <submittedName>
        <fullName evidence="3">Uncharacterized protein</fullName>
    </submittedName>
</protein>
<sequence length="100" mass="10686">MTESNFGPGNTQAIAHGGDAVTRKRHARRSGKQSSAQIGMHLVRAIVLEGMGILLLAGLIGYPILTQTQWRVSCQDCEPSAIDQGLHVLLAKVGLLNEPD</sequence>
<keyword evidence="2" id="KW-0812">Transmembrane</keyword>
<keyword evidence="4" id="KW-1185">Reference proteome</keyword>
<feature type="transmembrane region" description="Helical" evidence="2">
    <location>
        <begin position="42"/>
        <end position="65"/>
    </location>
</feature>
<dbReference type="Proteomes" id="UP000318626">
    <property type="component" value="Chromosome"/>
</dbReference>
<dbReference type="AlphaFoldDB" id="A0A518C238"/>
<organism evidence="3 4">
    <name type="scientific">Bremerella volcania</name>
    <dbReference type="NCBI Taxonomy" id="2527984"/>
    <lineage>
        <taxon>Bacteria</taxon>
        <taxon>Pseudomonadati</taxon>
        <taxon>Planctomycetota</taxon>
        <taxon>Planctomycetia</taxon>
        <taxon>Pirellulales</taxon>
        <taxon>Pirellulaceae</taxon>
        <taxon>Bremerella</taxon>
    </lineage>
</organism>
<accession>A0A518C238</accession>
<dbReference type="EMBL" id="CP036289">
    <property type="protein sequence ID" value="QDU73291.1"/>
    <property type="molecule type" value="Genomic_DNA"/>
</dbReference>
<keyword evidence="2" id="KW-1133">Transmembrane helix</keyword>
<evidence type="ECO:0000256" key="1">
    <source>
        <dbReference type="SAM" id="MobiDB-lite"/>
    </source>
</evidence>
<evidence type="ECO:0000313" key="3">
    <source>
        <dbReference type="EMBL" id="QDU73291.1"/>
    </source>
</evidence>
<keyword evidence="2" id="KW-0472">Membrane</keyword>
<dbReference type="KEGG" id="bvo:Pan97_02600"/>
<feature type="compositionally biased region" description="Polar residues" evidence="1">
    <location>
        <begin position="1"/>
        <end position="13"/>
    </location>
</feature>
<proteinExistence type="predicted"/>
<evidence type="ECO:0000313" key="4">
    <source>
        <dbReference type="Proteomes" id="UP000318626"/>
    </source>
</evidence>
<evidence type="ECO:0000256" key="2">
    <source>
        <dbReference type="SAM" id="Phobius"/>
    </source>
</evidence>
<feature type="region of interest" description="Disordered" evidence="1">
    <location>
        <begin position="1"/>
        <end position="35"/>
    </location>
</feature>
<reference evidence="4" key="1">
    <citation type="submission" date="2019-02" db="EMBL/GenBank/DDBJ databases">
        <title>Deep-cultivation of Planctomycetes and their phenomic and genomic characterization uncovers novel biology.</title>
        <authorList>
            <person name="Wiegand S."/>
            <person name="Jogler M."/>
            <person name="Boedeker C."/>
            <person name="Pinto D."/>
            <person name="Vollmers J."/>
            <person name="Rivas-Marin E."/>
            <person name="Kohn T."/>
            <person name="Peeters S.H."/>
            <person name="Heuer A."/>
            <person name="Rast P."/>
            <person name="Oberbeckmann S."/>
            <person name="Bunk B."/>
            <person name="Jeske O."/>
            <person name="Meyerdierks A."/>
            <person name="Storesund J.E."/>
            <person name="Kallscheuer N."/>
            <person name="Luecker S."/>
            <person name="Lage O.M."/>
            <person name="Pohl T."/>
            <person name="Merkel B.J."/>
            <person name="Hornburger P."/>
            <person name="Mueller R.-W."/>
            <person name="Bruemmer F."/>
            <person name="Labrenz M."/>
            <person name="Spormann A.M."/>
            <person name="Op den Camp H."/>
            <person name="Overmann J."/>
            <person name="Amann R."/>
            <person name="Jetten M.S.M."/>
            <person name="Mascher T."/>
            <person name="Medema M.H."/>
            <person name="Devos D.P."/>
            <person name="Kaster A.-K."/>
            <person name="Ovreas L."/>
            <person name="Rohde M."/>
            <person name="Galperin M.Y."/>
            <person name="Jogler C."/>
        </authorList>
    </citation>
    <scope>NUCLEOTIDE SEQUENCE [LARGE SCALE GENOMIC DNA]</scope>
    <source>
        <strain evidence="4">Pan97</strain>
    </source>
</reference>
<name>A0A518C238_9BACT</name>
<gene>
    <name evidence="3" type="ORF">Pan97_02600</name>
</gene>